<accession>A0AAD9BT45</accession>
<gene>
    <name evidence="1" type="ORF">KUDE01_029204</name>
</gene>
<name>A0AAD9BT45_DISEL</name>
<organism evidence="1 2">
    <name type="scientific">Dissostichus eleginoides</name>
    <name type="common">Patagonian toothfish</name>
    <name type="synonym">Dissostichus amissus</name>
    <dbReference type="NCBI Taxonomy" id="100907"/>
    <lineage>
        <taxon>Eukaryota</taxon>
        <taxon>Metazoa</taxon>
        <taxon>Chordata</taxon>
        <taxon>Craniata</taxon>
        <taxon>Vertebrata</taxon>
        <taxon>Euteleostomi</taxon>
        <taxon>Actinopterygii</taxon>
        <taxon>Neopterygii</taxon>
        <taxon>Teleostei</taxon>
        <taxon>Neoteleostei</taxon>
        <taxon>Acanthomorphata</taxon>
        <taxon>Eupercaria</taxon>
        <taxon>Perciformes</taxon>
        <taxon>Notothenioidei</taxon>
        <taxon>Nototheniidae</taxon>
        <taxon>Dissostichus</taxon>
    </lineage>
</organism>
<evidence type="ECO:0000313" key="2">
    <source>
        <dbReference type="Proteomes" id="UP001228049"/>
    </source>
</evidence>
<protein>
    <submittedName>
        <fullName evidence="1">Ribonuclease PH</fullName>
    </submittedName>
</protein>
<evidence type="ECO:0000313" key="1">
    <source>
        <dbReference type="EMBL" id="KAK1888421.1"/>
    </source>
</evidence>
<dbReference type="AlphaFoldDB" id="A0AAD9BT45"/>
<keyword evidence="2" id="KW-1185">Reference proteome</keyword>
<comment type="caution">
    <text evidence="1">The sequence shown here is derived from an EMBL/GenBank/DDBJ whole genome shotgun (WGS) entry which is preliminary data.</text>
</comment>
<dbReference type="Proteomes" id="UP001228049">
    <property type="component" value="Unassembled WGS sequence"/>
</dbReference>
<dbReference type="EMBL" id="JASDAP010000018">
    <property type="protein sequence ID" value="KAK1888421.1"/>
    <property type="molecule type" value="Genomic_DNA"/>
</dbReference>
<sequence length="79" mass="8935">MEFGVRDQPPNSAWLLKSVVQTQPACEEKKSHRKPIWTPSEVEIFGRPCDGAVTQNVMPFKQGNQLGWRAEVMMGPRVP</sequence>
<feature type="non-terminal residue" evidence="1">
    <location>
        <position position="1"/>
    </location>
</feature>
<proteinExistence type="predicted"/>
<reference evidence="1" key="1">
    <citation type="submission" date="2023-04" db="EMBL/GenBank/DDBJ databases">
        <title>Chromosome-level genome of Chaenocephalus aceratus.</title>
        <authorList>
            <person name="Park H."/>
        </authorList>
    </citation>
    <scope>NUCLEOTIDE SEQUENCE</scope>
    <source>
        <strain evidence="1">DE</strain>
        <tissue evidence="1">Muscle</tissue>
    </source>
</reference>